<name>A0A084H2P4_METID</name>
<dbReference type="EMBL" id="JNVC02000001">
    <property type="protein sequence ID" value="KEZ53856.1"/>
    <property type="molecule type" value="Genomic_DNA"/>
</dbReference>
<gene>
    <name evidence="1" type="ORF">GS18_0202585</name>
</gene>
<evidence type="ECO:0008006" key="3">
    <source>
        <dbReference type="Google" id="ProtNLM"/>
    </source>
</evidence>
<reference evidence="1 2" key="1">
    <citation type="journal article" date="2005" name="Int. J. Syst. Evol. Microbiol.">
        <title>Bacillus cibi sp. nov., isolated from jeotgal, a traditional Korean fermented seafood.</title>
        <authorList>
            <person name="Yoon J.H."/>
            <person name="Lee C.H."/>
            <person name="Oh T.K."/>
        </authorList>
    </citation>
    <scope>NUCLEOTIDE SEQUENCE [LARGE SCALE GENOMIC DNA]</scope>
    <source>
        <strain evidence="1 2">DSM 16189</strain>
    </source>
</reference>
<protein>
    <recommendedName>
        <fullName evidence="3">Stress protein</fullName>
    </recommendedName>
</protein>
<dbReference type="OrthoDB" id="2893914at2"/>
<dbReference type="AlphaFoldDB" id="A0A084H2P4"/>
<accession>A0A084H2P4</accession>
<evidence type="ECO:0000313" key="1">
    <source>
        <dbReference type="EMBL" id="KEZ53856.1"/>
    </source>
</evidence>
<organism evidence="1 2">
    <name type="scientific">Metabacillus indicus</name>
    <name type="common">Bacillus indicus</name>
    <dbReference type="NCBI Taxonomy" id="246786"/>
    <lineage>
        <taxon>Bacteria</taxon>
        <taxon>Bacillati</taxon>
        <taxon>Bacillota</taxon>
        <taxon>Bacilli</taxon>
        <taxon>Bacillales</taxon>
        <taxon>Bacillaceae</taxon>
        <taxon>Metabacillus</taxon>
    </lineage>
</organism>
<proteinExistence type="predicted"/>
<keyword evidence="2" id="KW-1185">Reference proteome</keyword>
<dbReference type="Proteomes" id="UP000028549">
    <property type="component" value="Unassembled WGS sequence"/>
</dbReference>
<dbReference type="STRING" id="246786.GS18_0202585"/>
<dbReference type="RefSeq" id="WP_029281836.1">
    <property type="nucleotide sequence ID" value="NZ_CANLZQ010000002.1"/>
</dbReference>
<comment type="caution">
    <text evidence="1">The sequence shown here is derived from an EMBL/GenBank/DDBJ whole genome shotgun (WGS) entry which is preliminary data.</text>
</comment>
<sequence length="63" mass="7528">MSKLFRKALEDQRVFYSRKLNSLGIYDQEVLSSMTLSELKKEYQHFYSSVPFMKLTHKKPVQP</sequence>
<evidence type="ECO:0000313" key="2">
    <source>
        <dbReference type="Proteomes" id="UP000028549"/>
    </source>
</evidence>